<organism evidence="1 2">
    <name type="scientific">Microdochium trichocladiopsis</name>
    <dbReference type="NCBI Taxonomy" id="1682393"/>
    <lineage>
        <taxon>Eukaryota</taxon>
        <taxon>Fungi</taxon>
        <taxon>Dikarya</taxon>
        <taxon>Ascomycota</taxon>
        <taxon>Pezizomycotina</taxon>
        <taxon>Sordariomycetes</taxon>
        <taxon>Xylariomycetidae</taxon>
        <taxon>Xylariales</taxon>
        <taxon>Microdochiaceae</taxon>
        <taxon>Microdochium</taxon>
    </lineage>
</organism>
<comment type="caution">
    <text evidence="1">The sequence shown here is derived from an EMBL/GenBank/DDBJ whole genome shotgun (WGS) entry which is preliminary data.</text>
</comment>
<gene>
    <name evidence="1" type="ORF">B0I36DRAFT_414487</name>
</gene>
<proteinExistence type="predicted"/>
<accession>A0A9P8XZP7</accession>
<keyword evidence="2" id="KW-1185">Reference proteome</keyword>
<dbReference type="EMBL" id="JAGTJQ010000008">
    <property type="protein sequence ID" value="KAH7026134.1"/>
    <property type="molecule type" value="Genomic_DNA"/>
</dbReference>
<protein>
    <submittedName>
        <fullName evidence="1">Uncharacterized protein</fullName>
    </submittedName>
</protein>
<sequence>MAAADWHFSVHDVVLHRSERTDVHGYLYVGSWPASHGPVAKLPALPRGLSCQDKSCSGCGYLLSERFNLAPYSAREALTCCCTSSLWSALPSEARDLSSLGGLGAGSDLASLASSCADLFVLIGERESQSCLFAHDLSLPGVVQGEERSL</sequence>
<dbReference type="Proteomes" id="UP000756346">
    <property type="component" value="Unassembled WGS sequence"/>
</dbReference>
<dbReference type="AlphaFoldDB" id="A0A9P8XZP7"/>
<dbReference type="RefSeq" id="XP_046009351.1">
    <property type="nucleotide sequence ID" value="XM_046162023.1"/>
</dbReference>
<dbReference type="GeneID" id="70191569"/>
<name>A0A9P8XZP7_9PEZI</name>
<evidence type="ECO:0000313" key="2">
    <source>
        <dbReference type="Proteomes" id="UP000756346"/>
    </source>
</evidence>
<evidence type="ECO:0000313" key="1">
    <source>
        <dbReference type="EMBL" id="KAH7026134.1"/>
    </source>
</evidence>
<reference evidence="1" key="1">
    <citation type="journal article" date="2021" name="Nat. Commun.">
        <title>Genetic determinants of endophytism in the Arabidopsis root mycobiome.</title>
        <authorList>
            <person name="Mesny F."/>
            <person name="Miyauchi S."/>
            <person name="Thiergart T."/>
            <person name="Pickel B."/>
            <person name="Atanasova L."/>
            <person name="Karlsson M."/>
            <person name="Huettel B."/>
            <person name="Barry K.W."/>
            <person name="Haridas S."/>
            <person name="Chen C."/>
            <person name="Bauer D."/>
            <person name="Andreopoulos W."/>
            <person name="Pangilinan J."/>
            <person name="LaButti K."/>
            <person name="Riley R."/>
            <person name="Lipzen A."/>
            <person name="Clum A."/>
            <person name="Drula E."/>
            <person name="Henrissat B."/>
            <person name="Kohler A."/>
            <person name="Grigoriev I.V."/>
            <person name="Martin F.M."/>
            <person name="Hacquard S."/>
        </authorList>
    </citation>
    <scope>NUCLEOTIDE SEQUENCE</scope>
    <source>
        <strain evidence="1">MPI-CAGE-CH-0230</strain>
    </source>
</reference>